<organism evidence="1 2">
    <name type="scientific">Streptomyces osmaniensis</name>
    <dbReference type="NCBI Taxonomy" id="593134"/>
    <lineage>
        <taxon>Bacteria</taxon>
        <taxon>Bacillati</taxon>
        <taxon>Actinomycetota</taxon>
        <taxon>Actinomycetes</taxon>
        <taxon>Kitasatosporales</taxon>
        <taxon>Streptomycetaceae</taxon>
        <taxon>Streptomyces</taxon>
    </lineage>
</organism>
<dbReference type="Proteomes" id="UP001500707">
    <property type="component" value="Unassembled WGS sequence"/>
</dbReference>
<gene>
    <name evidence="1" type="ORF">GCM10022295_81150</name>
</gene>
<proteinExistence type="predicted"/>
<comment type="caution">
    <text evidence="1">The sequence shown here is derived from an EMBL/GenBank/DDBJ whole genome shotgun (WGS) entry which is preliminary data.</text>
</comment>
<accession>A0ABP6YQA7</accession>
<dbReference type="EMBL" id="BAABCE010000023">
    <property type="protein sequence ID" value="GAA3587409.1"/>
    <property type="molecule type" value="Genomic_DNA"/>
</dbReference>
<keyword evidence="2" id="KW-1185">Reference proteome</keyword>
<evidence type="ECO:0000313" key="1">
    <source>
        <dbReference type="EMBL" id="GAA3587409.1"/>
    </source>
</evidence>
<evidence type="ECO:0000313" key="2">
    <source>
        <dbReference type="Proteomes" id="UP001500707"/>
    </source>
</evidence>
<sequence>MVNTVVQGSRTARLPKVAELGEYLFVRHVNPNPLTAWEPFVTIWVCTGHGGLVSNIAEWQQFQLGETQPGETGDAATFPMVQHSPTAKLPKAAAFGTSGLVEHVNHNPITAWERFVTAWVCTGTFSLSPTAQWQQVMMGEAQAGELDERPTAVPWIQHSRTAKLPKEGTLGETLGIKHVSAEPLDEWEPFVTAWACTGFFPLSPYAQWQQVLLGDVKLGE</sequence>
<protein>
    <submittedName>
        <fullName evidence="1">Uncharacterized protein</fullName>
    </submittedName>
</protein>
<dbReference type="RefSeq" id="WP_346185964.1">
    <property type="nucleotide sequence ID" value="NZ_BAABCE010000023.1"/>
</dbReference>
<name>A0ABP6YQA7_9ACTN</name>
<reference evidence="2" key="1">
    <citation type="journal article" date="2019" name="Int. J. Syst. Evol. Microbiol.">
        <title>The Global Catalogue of Microorganisms (GCM) 10K type strain sequencing project: providing services to taxonomists for standard genome sequencing and annotation.</title>
        <authorList>
            <consortium name="The Broad Institute Genomics Platform"/>
            <consortium name="The Broad Institute Genome Sequencing Center for Infectious Disease"/>
            <person name="Wu L."/>
            <person name="Ma J."/>
        </authorList>
    </citation>
    <scope>NUCLEOTIDE SEQUENCE [LARGE SCALE GENOMIC DNA]</scope>
    <source>
        <strain evidence="2">JCM 17656</strain>
    </source>
</reference>